<sequence>VYAFADRRVSEEVQNVTPEPRSPLFRHEFRVEKPVRRARLFVVGLGFYELRLNGEKVGQHVLAPAKTIFRKRILYDTYDVTSELSSGENALGIILGNGWFNGQKKYWGWQMQWHGSPRAIMQLDIEYTDGSKSRVVTDGSWKSSWSPVTFNCLFDGEHYDARLEQEGWDTPGFDDRSWSPANVVPSPGGKLASALHEPGLVTQIIEPLAVYEARPDTFVFDLGQNIAGWIRLKVEGPAGTKVVMRFAEQVHPDGMIDPSSSRAALQTDHYILKGSGTEIFEPRFTYHGFQYIEVTGYPGTPGPEAIEGRFVQNAVAPAGSFSCSNDLINRIHLCTVQSQRSNVQMGVPT</sequence>
<accession>A0A0F8WES7</accession>
<reference evidence="3" key="1">
    <citation type="journal article" date="2015" name="Nature">
        <title>Complex archaea that bridge the gap between prokaryotes and eukaryotes.</title>
        <authorList>
            <person name="Spang A."/>
            <person name="Saw J.H."/>
            <person name="Jorgensen S.L."/>
            <person name="Zaremba-Niedzwiedzka K."/>
            <person name="Martijn J."/>
            <person name="Lind A.E."/>
            <person name="van Eijk R."/>
            <person name="Schleper C."/>
            <person name="Guy L."/>
            <person name="Ettema T.J."/>
        </authorList>
    </citation>
    <scope>NUCLEOTIDE SEQUENCE</scope>
</reference>
<comment type="caution">
    <text evidence="3">The sequence shown here is derived from an EMBL/GenBank/DDBJ whole genome shotgun (WGS) entry which is preliminary data.</text>
</comment>
<dbReference type="InterPro" id="IPR016007">
    <property type="entry name" value="Alpha_rhamnosid"/>
</dbReference>
<feature type="domain" description="Alpha-L-rhamnosidase concanavalin-like" evidence="1">
    <location>
        <begin position="213"/>
        <end position="311"/>
    </location>
</feature>
<dbReference type="InterPro" id="IPR013737">
    <property type="entry name" value="Bac_rhamnosid_N"/>
</dbReference>
<evidence type="ECO:0000313" key="3">
    <source>
        <dbReference type="EMBL" id="KKK55043.1"/>
    </source>
</evidence>
<dbReference type="PANTHER" id="PTHR33307">
    <property type="entry name" value="ALPHA-RHAMNOSIDASE (EUROFUNG)"/>
    <property type="match status" value="1"/>
</dbReference>
<feature type="non-terminal residue" evidence="3">
    <location>
        <position position="1"/>
    </location>
</feature>
<proteinExistence type="predicted"/>
<evidence type="ECO:0008006" key="4">
    <source>
        <dbReference type="Google" id="ProtNLM"/>
    </source>
</evidence>
<dbReference type="AlphaFoldDB" id="A0A0F8WES7"/>
<protein>
    <recommendedName>
        <fullName evidence="4">Bacterial alpha-L-rhamnosidase N-terminal domain-containing protein</fullName>
    </recommendedName>
</protein>
<feature type="domain" description="Bacterial alpha-L-rhamnosidase N-terminal" evidence="2">
    <location>
        <begin position="33"/>
        <end position="198"/>
    </location>
</feature>
<gene>
    <name evidence="3" type="ORF">LCGC14_3078550</name>
</gene>
<evidence type="ECO:0000259" key="2">
    <source>
        <dbReference type="Pfam" id="PF08531"/>
    </source>
</evidence>
<dbReference type="EMBL" id="LAZR01065685">
    <property type="protein sequence ID" value="KKK55043.1"/>
    <property type="molecule type" value="Genomic_DNA"/>
</dbReference>
<dbReference type="Pfam" id="PF05592">
    <property type="entry name" value="Bac_rhamnosid"/>
    <property type="match status" value="1"/>
</dbReference>
<dbReference type="InterPro" id="IPR008902">
    <property type="entry name" value="Rhamnosid_concanavalin"/>
</dbReference>
<feature type="non-terminal residue" evidence="3">
    <location>
        <position position="349"/>
    </location>
</feature>
<name>A0A0F8WES7_9ZZZZ</name>
<dbReference type="Gene3D" id="2.60.120.260">
    <property type="entry name" value="Galactose-binding domain-like"/>
    <property type="match status" value="2"/>
</dbReference>
<dbReference type="PANTHER" id="PTHR33307:SF6">
    <property type="entry name" value="ALPHA-RHAMNOSIDASE (EUROFUNG)-RELATED"/>
    <property type="match status" value="1"/>
</dbReference>
<dbReference type="Pfam" id="PF08531">
    <property type="entry name" value="Bac_rhamnosid_N"/>
    <property type="match status" value="1"/>
</dbReference>
<evidence type="ECO:0000259" key="1">
    <source>
        <dbReference type="Pfam" id="PF05592"/>
    </source>
</evidence>
<organism evidence="3">
    <name type="scientific">marine sediment metagenome</name>
    <dbReference type="NCBI Taxonomy" id="412755"/>
    <lineage>
        <taxon>unclassified sequences</taxon>
        <taxon>metagenomes</taxon>
        <taxon>ecological metagenomes</taxon>
    </lineage>
</organism>